<dbReference type="EMBL" id="VSSQ01070117">
    <property type="protein sequence ID" value="MPN21985.1"/>
    <property type="molecule type" value="Genomic_DNA"/>
</dbReference>
<gene>
    <name evidence="2" type="ORF">SDC9_169367</name>
</gene>
<protein>
    <submittedName>
        <fullName evidence="2">Uncharacterized protein</fullName>
    </submittedName>
</protein>
<feature type="region of interest" description="Disordered" evidence="1">
    <location>
        <begin position="47"/>
        <end position="70"/>
    </location>
</feature>
<dbReference type="AlphaFoldDB" id="A0A645G5Q9"/>
<evidence type="ECO:0000313" key="2">
    <source>
        <dbReference type="EMBL" id="MPN21985.1"/>
    </source>
</evidence>
<organism evidence="2">
    <name type="scientific">bioreactor metagenome</name>
    <dbReference type="NCBI Taxonomy" id="1076179"/>
    <lineage>
        <taxon>unclassified sequences</taxon>
        <taxon>metagenomes</taxon>
        <taxon>ecological metagenomes</taxon>
    </lineage>
</organism>
<comment type="caution">
    <text evidence="2">The sequence shown here is derived from an EMBL/GenBank/DDBJ whole genome shotgun (WGS) entry which is preliminary data.</text>
</comment>
<proteinExistence type="predicted"/>
<evidence type="ECO:0000256" key="1">
    <source>
        <dbReference type="SAM" id="MobiDB-lite"/>
    </source>
</evidence>
<name>A0A645G5Q9_9ZZZZ</name>
<feature type="region of interest" description="Disordered" evidence="1">
    <location>
        <begin position="1"/>
        <end position="30"/>
    </location>
</feature>
<accession>A0A645G5Q9</accession>
<sequence>MHRAHPVHAEAAGRHQSVPARPRHSPARTARAAAACAAAAAWQAGSPMNKALAPGRPQQIGSQRRRRRHHVRAAFARAFSAPRRPPGRPASRAQAAPACRFRCGALLQTCGLQNAAPAQAWCCLHGSGQSHPASPRAGRRWC</sequence>
<reference evidence="2" key="1">
    <citation type="submission" date="2019-08" db="EMBL/GenBank/DDBJ databases">
        <authorList>
            <person name="Kucharzyk K."/>
            <person name="Murdoch R.W."/>
            <person name="Higgins S."/>
            <person name="Loffler F."/>
        </authorList>
    </citation>
    <scope>NUCLEOTIDE SEQUENCE</scope>
</reference>